<proteinExistence type="predicted"/>
<keyword evidence="2" id="KW-1185">Reference proteome</keyword>
<dbReference type="Proteomes" id="UP000596381">
    <property type="component" value="Segment"/>
</dbReference>
<name>A0A7U0J5L0_9CAUD</name>
<sequence>MNQSIFSLHGRDLVYRFSSVKEGPAGMEVGKVYLLMYPRKETETNIIYNPLYCLDNIGKSEMASILNALNKHETYTFTWVKVVSNTDTSADLDVIFNNDPPVTIYFTPPNQQYLH</sequence>
<accession>A0A7U0J5L0</accession>
<organism evidence="1 2">
    <name type="scientific">Klebsiella phage vB_KpM_FBKp24</name>
    <dbReference type="NCBI Taxonomy" id="2801834"/>
    <lineage>
        <taxon>Viruses</taxon>
        <taxon>Duplodnaviria</taxon>
        <taxon>Heunggongvirae</taxon>
        <taxon>Uroviricota</taxon>
        <taxon>Caudoviricetes</taxon>
        <taxon>Chimalliviridae</taxon>
        <taxon>Maaswegvirus</taxon>
        <taxon>Maaswegvirus Kp24</taxon>
    </lineage>
</organism>
<protein>
    <submittedName>
        <fullName evidence="1">Uncharacterized protein</fullName>
    </submittedName>
</protein>
<reference evidence="1 2" key="1">
    <citation type="submission" date="2020-12" db="EMBL/GenBank/DDBJ databases">
        <title>Genomic characterization of four novel bacteriophages infecting Klebsiella pneumoniae.</title>
        <authorList>
            <person name="Estrada Bonilla B."/>
            <person name="Costa A.R."/>
            <person name="van Rossum T."/>
            <person name="Hagedoorn S."/>
            <person name="Wallinga H."/>
            <person name="Xiao M."/>
            <person name="Song W."/>
            <person name="Haas P.-J."/>
            <person name="Nobrega F.L."/>
            <person name="Brouns S.J.J."/>
        </authorList>
    </citation>
    <scope>NUCLEOTIDE SEQUENCE [LARGE SCALE GENOMIC DNA]</scope>
</reference>
<gene>
    <name evidence="1" type="ORF">vBKpMFBKp24_272</name>
</gene>
<evidence type="ECO:0000313" key="1">
    <source>
        <dbReference type="EMBL" id="QQV92279.1"/>
    </source>
</evidence>
<dbReference type="EMBL" id="MW394391">
    <property type="protein sequence ID" value="QQV92279.1"/>
    <property type="molecule type" value="Genomic_DNA"/>
</dbReference>
<evidence type="ECO:0000313" key="2">
    <source>
        <dbReference type="Proteomes" id="UP000596381"/>
    </source>
</evidence>